<keyword evidence="3" id="KW-1185">Reference proteome</keyword>
<evidence type="ECO:0000256" key="1">
    <source>
        <dbReference type="SAM" id="MobiDB-lite"/>
    </source>
</evidence>
<dbReference type="AlphaFoldDB" id="A0A9D4HBM1"/>
<comment type="caution">
    <text evidence="2">The sequence shown here is derived from an EMBL/GenBank/DDBJ whole genome shotgun (WGS) entry which is preliminary data.</text>
</comment>
<reference evidence="2" key="1">
    <citation type="journal article" date="2019" name="bioRxiv">
        <title>The Genome of the Zebra Mussel, Dreissena polymorpha: A Resource for Invasive Species Research.</title>
        <authorList>
            <person name="McCartney M.A."/>
            <person name="Auch B."/>
            <person name="Kono T."/>
            <person name="Mallez S."/>
            <person name="Zhang Y."/>
            <person name="Obille A."/>
            <person name="Becker A."/>
            <person name="Abrahante J.E."/>
            <person name="Garbe J."/>
            <person name="Badalamenti J.P."/>
            <person name="Herman A."/>
            <person name="Mangelson H."/>
            <person name="Liachko I."/>
            <person name="Sullivan S."/>
            <person name="Sone E.D."/>
            <person name="Koren S."/>
            <person name="Silverstein K.A.T."/>
            <person name="Beckman K.B."/>
            <person name="Gohl D.M."/>
        </authorList>
    </citation>
    <scope>NUCLEOTIDE SEQUENCE</scope>
    <source>
        <strain evidence="2">Duluth1</strain>
        <tissue evidence="2">Whole animal</tissue>
    </source>
</reference>
<organism evidence="2 3">
    <name type="scientific">Dreissena polymorpha</name>
    <name type="common">Zebra mussel</name>
    <name type="synonym">Mytilus polymorpha</name>
    <dbReference type="NCBI Taxonomy" id="45954"/>
    <lineage>
        <taxon>Eukaryota</taxon>
        <taxon>Metazoa</taxon>
        <taxon>Spiralia</taxon>
        <taxon>Lophotrochozoa</taxon>
        <taxon>Mollusca</taxon>
        <taxon>Bivalvia</taxon>
        <taxon>Autobranchia</taxon>
        <taxon>Heteroconchia</taxon>
        <taxon>Euheterodonta</taxon>
        <taxon>Imparidentia</taxon>
        <taxon>Neoheterodontei</taxon>
        <taxon>Myida</taxon>
        <taxon>Dreissenoidea</taxon>
        <taxon>Dreissenidae</taxon>
        <taxon>Dreissena</taxon>
    </lineage>
</organism>
<name>A0A9D4HBM1_DREPO</name>
<dbReference type="EMBL" id="JAIWYP010000004">
    <property type="protein sequence ID" value="KAH3832060.1"/>
    <property type="molecule type" value="Genomic_DNA"/>
</dbReference>
<evidence type="ECO:0000313" key="2">
    <source>
        <dbReference type="EMBL" id="KAH3832060.1"/>
    </source>
</evidence>
<evidence type="ECO:0000313" key="3">
    <source>
        <dbReference type="Proteomes" id="UP000828390"/>
    </source>
</evidence>
<sequence length="50" mass="5585">MRSQSYDGASNMSGKQMGLASKPSSRELYHSLQGALVESRHYTRLRLDAL</sequence>
<feature type="compositionally biased region" description="Polar residues" evidence="1">
    <location>
        <begin position="1"/>
        <end position="14"/>
    </location>
</feature>
<proteinExistence type="predicted"/>
<reference evidence="2" key="2">
    <citation type="submission" date="2020-11" db="EMBL/GenBank/DDBJ databases">
        <authorList>
            <person name="McCartney M.A."/>
            <person name="Auch B."/>
            <person name="Kono T."/>
            <person name="Mallez S."/>
            <person name="Becker A."/>
            <person name="Gohl D.M."/>
            <person name="Silverstein K.A.T."/>
            <person name="Koren S."/>
            <person name="Bechman K.B."/>
            <person name="Herman A."/>
            <person name="Abrahante J.E."/>
            <person name="Garbe J."/>
        </authorList>
    </citation>
    <scope>NUCLEOTIDE SEQUENCE</scope>
    <source>
        <strain evidence="2">Duluth1</strain>
        <tissue evidence="2">Whole animal</tissue>
    </source>
</reference>
<accession>A0A9D4HBM1</accession>
<gene>
    <name evidence="2" type="ORF">DPMN_105336</name>
</gene>
<dbReference type="Proteomes" id="UP000828390">
    <property type="component" value="Unassembled WGS sequence"/>
</dbReference>
<protein>
    <submittedName>
        <fullName evidence="2">Uncharacterized protein</fullName>
    </submittedName>
</protein>
<feature type="region of interest" description="Disordered" evidence="1">
    <location>
        <begin position="1"/>
        <end position="25"/>
    </location>
</feature>